<dbReference type="PANTHER" id="PTHR33376:SF5">
    <property type="entry name" value="EXTRACYTOPLASMIC SOLUTE RECEPTOR PROTEIN"/>
    <property type="match status" value="1"/>
</dbReference>
<reference evidence="2 3" key="1">
    <citation type="submission" date="2019-06" db="EMBL/GenBank/DDBJ databases">
        <authorList>
            <person name="Li M."/>
        </authorList>
    </citation>
    <scope>NUCLEOTIDE SEQUENCE [LARGE SCALE GENOMIC DNA]</scope>
    <source>
        <strain evidence="2 3">BGMRC6574</strain>
    </source>
</reference>
<gene>
    <name evidence="2" type="ORF">FJU11_01640</name>
</gene>
<dbReference type="OrthoDB" id="9769764at2"/>
<dbReference type="InterPro" id="IPR038404">
    <property type="entry name" value="TRAP_DctP_sf"/>
</dbReference>
<sequence>MRLPGRTIVRSVRRWPARIAGIDAAAATPIVRTQEEPLFKTLTRTLILATAAVSLAGAANAKDYSFKFQSSDAAGSPNFALQKDWAKNVKKSTDGQVTINLLPVDSIVSHSETQDAIQAGILDGHITDVSYFSGKDPAFGLIANPVGAWSDPQNMLDFMSHQGGKLMTELDSQYGLHFIGATTPGLEALVSKVPLNGVADLKGVKIRAPEGLVQNVFAAAGAAPVNLPQSEIYTSLDKGVIDAADATVFSTNQELGLNTIAPNPVYPGFHSLPLVEIAMNKKEWDDLPEKLQTTLTKSVHQFAQHELSVLQKRDQEAVEKAKATGKIHIHDWSDAERAKFRKIAEGEWKKVATKSDNAQKVYDTLTSYLKEKGLLKE</sequence>
<evidence type="ECO:0000313" key="2">
    <source>
        <dbReference type="EMBL" id="TPW32945.1"/>
    </source>
</evidence>
<dbReference type="Proteomes" id="UP000320314">
    <property type="component" value="Unassembled WGS sequence"/>
</dbReference>
<comment type="caution">
    <text evidence="2">The sequence shown here is derived from an EMBL/GenBank/DDBJ whole genome shotgun (WGS) entry which is preliminary data.</text>
</comment>
<evidence type="ECO:0000256" key="1">
    <source>
        <dbReference type="ARBA" id="ARBA00022729"/>
    </source>
</evidence>
<dbReference type="Gene3D" id="3.40.190.170">
    <property type="entry name" value="Bacterial extracellular solute-binding protein, family 7"/>
    <property type="match status" value="1"/>
</dbReference>
<organism evidence="2 3">
    <name type="scientific">Pararhizobium mangrovi</name>
    <dbReference type="NCBI Taxonomy" id="2590452"/>
    <lineage>
        <taxon>Bacteria</taxon>
        <taxon>Pseudomonadati</taxon>
        <taxon>Pseudomonadota</taxon>
        <taxon>Alphaproteobacteria</taxon>
        <taxon>Hyphomicrobiales</taxon>
        <taxon>Rhizobiaceae</taxon>
        <taxon>Rhizobium/Agrobacterium group</taxon>
        <taxon>Pararhizobium</taxon>
    </lineage>
</organism>
<proteinExistence type="predicted"/>
<dbReference type="PANTHER" id="PTHR33376">
    <property type="match status" value="1"/>
</dbReference>
<protein>
    <submittedName>
        <fullName evidence="2">TRAP transporter substrate-binding protein</fullName>
    </submittedName>
</protein>
<keyword evidence="1" id="KW-0732">Signal</keyword>
<dbReference type="AlphaFoldDB" id="A0A506UHZ4"/>
<dbReference type="InterPro" id="IPR018389">
    <property type="entry name" value="DctP_fam"/>
</dbReference>
<dbReference type="Pfam" id="PF03480">
    <property type="entry name" value="DctP"/>
    <property type="match status" value="1"/>
</dbReference>
<dbReference type="EMBL" id="VHLH01000001">
    <property type="protein sequence ID" value="TPW32945.1"/>
    <property type="molecule type" value="Genomic_DNA"/>
</dbReference>
<name>A0A506UHZ4_9HYPH</name>
<dbReference type="CDD" id="cd13604">
    <property type="entry name" value="PBP2_TRAP_ketoacid_lactate_like"/>
    <property type="match status" value="1"/>
</dbReference>
<accession>A0A506UHZ4</accession>
<keyword evidence="3" id="KW-1185">Reference proteome</keyword>
<dbReference type="NCBIfam" id="NF037995">
    <property type="entry name" value="TRAP_S1"/>
    <property type="match status" value="1"/>
</dbReference>
<evidence type="ECO:0000313" key="3">
    <source>
        <dbReference type="Proteomes" id="UP000320314"/>
    </source>
</evidence>
<dbReference type="GO" id="GO:0055085">
    <property type="term" value="P:transmembrane transport"/>
    <property type="evidence" value="ECO:0007669"/>
    <property type="project" value="InterPro"/>
</dbReference>